<dbReference type="PANTHER" id="PTHR36156">
    <property type="entry name" value="SLR2101 PROTEIN"/>
    <property type="match status" value="1"/>
</dbReference>
<proteinExistence type="predicted"/>
<sequence length="183" mass="20216">MSSEPKALPPVQRHITTHDASGKAVWDTSLPVEVVGQRAGGFTIHTSWVNLHDAPDHNDDQDLRSYRENLVETDVAPASGSVLRVVDIWPGFPGVLHRTASVDYAVIMEGEVQCVLDNGASRTFRRGDIIIQRGTNHAWKNTSTEVARICFTLLATPPIKIEGKELEIHHLSDFGRLAEEFSV</sequence>
<dbReference type="PANTHER" id="PTHR36156:SF2">
    <property type="entry name" value="CUPIN TYPE-2 DOMAIN-CONTAINING PROTEIN"/>
    <property type="match status" value="1"/>
</dbReference>
<name>A0A0P7BLI3_9HYPO</name>
<dbReference type="InterPro" id="IPR014710">
    <property type="entry name" value="RmlC-like_jellyroll"/>
</dbReference>
<organism evidence="1 2">
    <name type="scientific">Neonectria ditissima</name>
    <dbReference type="NCBI Taxonomy" id="78410"/>
    <lineage>
        <taxon>Eukaryota</taxon>
        <taxon>Fungi</taxon>
        <taxon>Dikarya</taxon>
        <taxon>Ascomycota</taxon>
        <taxon>Pezizomycotina</taxon>
        <taxon>Sordariomycetes</taxon>
        <taxon>Hypocreomycetidae</taxon>
        <taxon>Hypocreales</taxon>
        <taxon>Nectriaceae</taxon>
        <taxon>Neonectria</taxon>
    </lineage>
</organism>
<dbReference type="CDD" id="cd02231">
    <property type="entry name" value="cupin_BLL6423-like"/>
    <property type="match status" value="1"/>
</dbReference>
<dbReference type="InterPro" id="IPR047142">
    <property type="entry name" value="OryJ/VirC-like"/>
</dbReference>
<dbReference type="Gene3D" id="2.20.70.150">
    <property type="match status" value="1"/>
</dbReference>
<dbReference type="Proteomes" id="UP000050424">
    <property type="component" value="Unassembled WGS sequence"/>
</dbReference>
<dbReference type="AlphaFoldDB" id="A0A0P7BLI3"/>
<accession>A0A0P7BLI3</accession>
<dbReference type="InterPro" id="IPR011051">
    <property type="entry name" value="RmlC_Cupin_sf"/>
</dbReference>
<dbReference type="EMBL" id="LKCW01000073">
    <property type="protein sequence ID" value="KPM40970.1"/>
    <property type="molecule type" value="Genomic_DNA"/>
</dbReference>
<reference evidence="1 2" key="1">
    <citation type="submission" date="2015-09" db="EMBL/GenBank/DDBJ databases">
        <title>Draft genome of a European isolate of the apple canker pathogen Neonectria ditissima.</title>
        <authorList>
            <person name="Gomez-Cortecero A."/>
            <person name="Harrison R.J."/>
            <person name="Armitage A.D."/>
        </authorList>
    </citation>
    <scope>NUCLEOTIDE SEQUENCE [LARGE SCALE GENOMIC DNA]</scope>
    <source>
        <strain evidence="1 2">R09/05</strain>
    </source>
</reference>
<dbReference type="Gene3D" id="2.60.120.10">
    <property type="entry name" value="Jelly Rolls"/>
    <property type="match status" value="1"/>
</dbReference>
<evidence type="ECO:0008006" key="3">
    <source>
        <dbReference type="Google" id="ProtNLM"/>
    </source>
</evidence>
<dbReference type="OrthoDB" id="5840532at2759"/>
<evidence type="ECO:0000313" key="2">
    <source>
        <dbReference type="Proteomes" id="UP000050424"/>
    </source>
</evidence>
<keyword evidence="2" id="KW-1185">Reference proteome</keyword>
<evidence type="ECO:0000313" key="1">
    <source>
        <dbReference type="EMBL" id="KPM40970.1"/>
    </source>
</evidence>
<protein>
    <recommendedName>
        <fullName evidence="3">Cupin 2 conserved barrel domain-containing protein</fullName>
    </recommendedName>
</protein>
<gene>
    <name evidence="1" type="ORF">AK830_g5581</name>
</gene>
<comment type="caution">
    <text evidence="1">The sequence shown here is derived from an EMBL/GenBank/DDBJ whole genome shotgun (WGS) entry which is preliminary data.</text>
</comment>
<dbReference type="SUPFAM" id="SSF51182">
    <property type="entry name" value="RmlC-like cupins"/>
    <property type="match status" value="1"/>
</dbReference>
<dbReference type="STRING" id="78410.A0A0P7BLI3"/>